<protein>
    <submittedName>
        <fullName evidence="2">Uncharacterized protein</fullName>
    </submittedName>
</protein>
<organism evidence="2 3">
    <name type="scientific">Myxococcus xanthus (strain DK1622)</name>
    <dbReference type="NCBI Taxonomy" id="246197"/>
    <lineage>
        <taxon>Bacteria</taxon>
        <taxon>Pseudomonadati</taxon>
        <taxon>Myxococcota</taxon>
        <taxon>Myxococcia</taxon>
        <taxon>Myxococcales</taxon>
        <taxon>Cystobacterineae</taxon>
        <taxon>Myxococcaceae</taxon>
        <taxon>Myxococcus</taxon>
    </lineage>
</organism>
<dbReference type="KEGG" id="mxa:MXAN_5180"/>
<dbReference type="Proteomes" id="UP000002402">
    <property type="component" value="Chromosome"/>
</dbReference>
<dbReference type="AlphaFoldDB" id="Q1D1Z0"/>
<proteinExistence type="predicted"/>
<dbReference type="EMBL" id="CP000113">
    <property type="protein sequence ID" value="ABF90180.1"/>
    <property type="molecule type" value="Genomic_DNA"/>
</dbReference>
<keyword evidence="3" id="KW-1185">Reference proteome</keyword>
<evidence type="ECO:0000313" key="3">
    <source>
        <dbReference type="Proteomes" id="UP000002402"/>
    </source>
</evidence>
<name>Q1D1Z0_MYXXD</name>
<dbReference type="STRING" id="246197.MXAN_5180"/>
<evidence type="ECO:0000313" key="2">
    <source>
        <dbReference type="EMBL" id="ABF90180.1"/>
    </source>
</evidence>
<evidence type="ECO:0000256" key="1">
    <source>
        <dbReference type="SAM" id="MobiDB-lite"/>
    </source>
</evidence>
<dbReference type="EnsemblBacteria" id="ABF90180">
    <property type="protein sequence ID" value="ABF90180"/>
    <property type="gene ID" value="MXAN_5180"/>
</dbReference>
<gene>
    <name evidence="2" type="ordered locus">MXAN_5180</name>
</gene>
<reference evidence="2 3" key="1">
    <citation type="journal article" date="2006" name="Proc. Natl. Acad. Sci. U.S.A.">
        <title>Evolution of sensory complexity recorded in a myxobacterial genome.</title>
        <authorList>
            <person name="Goldman B.S."/>
            <person name="Nierman W.C."/>
            <person name="Kaiser D."/>
            <person name="Slater S.C."/>
            <person name="Durkin A.S."/>
            <person name="Eisen J.A."/>
            <person name="Ronning C.M."/>
            <person name="Barbazuk W.B."/>
            <person name="Blanchard M."/>
            <person name="Field C."/>
            <person name="Halling C."/>
            <person name="Hinkle G."/>
            <person name="Iartchuk O."/>
            <person name="Kim H.S."/>
            <person name="Mackenzie C."/>
            <person name="Madupu R."/>
            <person name="Miller N."/>
            <person name="Shvartsbeyn A."/>
            <person name="Sullivan S.A."/>
            <person name="Vaudin M."/>
            <person name="Wiegand R."/>
            <person name="Kaplan H.B."/>
        </authorList>
    </citation>
    <scope>NUCLEOTIDE SEQUENCE [LARGE SCALE GENOMIC DNA]</scope>
    <source>
        <strain evidence="3">DK1622</strain>
    </source>
</reference>
<dbReference type="HOGENOM" id="CLU_3155190_0_0_7"/>
<feature type="region of interest" description="Disordered" evidence="1">
    <location>
        <begin position="1"/>
        <end position="40"/>
    </location>
</feature>
<sequence length="59" mass="6171">MAPSTRHTRPVMSSRFVQRHSRAPNPGREGGAGGVGVEESGEEGIWGAVVIALERKSAG</sequence>
<accession>Q1D1Z0</accession>